<sequence>MASPVAVGGGALGAAAVGVGGAYLAGAFEGSGSSKVETEPEIVLLLNEFNSSSVYATAGLIGKDYGHYLVAPIGSRGENDSKIDNQKWWKRSYERWQEDSKSANNSLSAEFKNGQINSPFSSSAATSDSPKALNQVCEAVYKKNKSSLGYEANAADNPTKLKNDLFRYCSIFGELKTIGEVSTETYANTKKGFDSAKIKIFIAVTGNDKFWEIRNKEFYAADGDKSKSNAKGNSSKFKEKSEANPNSKIRDICREAYESDKSDANNYPDDEISRFCVL</sequence>
<feature type="region of interest" description="Disordered" evidence="1">
    <location>
        <begin position="224"/>
        <end position="246"/>
    </location>
</feature>
<dbReference type="RefSeq" id="WP_216082663.1">
    <property type="nucleotide sequence ID" value="NZ_CACTIB010000004.1"/>
</dbReference>
<name>A0A478FRT3_9MOLU</name>
<comment type="caution">
    <text evidence="2">The sequence shown here is derived from an EMBL/GenBank/DDBJ whole genome shotgun (WGS) entry which is preliminary data.</text>
</comment>
<evidence type="ECO:0000256" key="1">
    <source>
        <dbReference type="SAM" id="MobiDB-lite"/>
    </source>
</evidence>
<evidence type="ECO:0000313" key="3">
    <source>
        <dbReference type="Proteomes" id="UP000324831"/>
    </source>
</evidence>
<dbReference type="Proteomes" id="UP000324831">
    <property type="component" value="Unassembled WGS sequence"/>
</dbReference>
<dbReference type="AlphaFoldDB" id="A0A478FRT3"/>
<protein>
    <submittedName>
        <fullName evidence="2">Uncharacterized protein</fullName>
    </submittedName>
</protein>
<dbReference type="EMBL" id="BIMN01000001">
    <property type="protein sequence ID" value="GCE63066.1"/>
    <property type="molecule type" value="Genomic_DNA"/>
</dbReference>
<proteinExistence type="predicted"/>
<evidence type="ECO:0000313" key="2">
    <source>
        <dbReference type="EMBL" id="GCE63066.1"/>
    </source>
</evidence>
<reference evidence="2 3" key="1">
    <citation type="submission" date="2019-01" db="EMBL/GenBank/DDBJ databases">
        <title>Draft genome sequences of Candidatus Mycoplasma haemohominis SWG34-3 identified from a patient with pyrexia, anemia and liver dysfunction.</title>
        <authorList>
            <person name="Sekizuka T."/>
            <person name="Hattori N."/>
            <person name="Katano H."/>
            <person name="Takuma T."/>
            <person name="Ito T."/>
            <person name="Arai N."/>
            <person name="Yanai R."/>
            <person name="Ishii S."/>
            <person name="Miura Y."/>
            <person name="Tokunaga T."/>
            <person name="Watanabe H."/>
            <person name="Nomura N."/>
            <person name="Eguchi J."/>
            <person name="Arai T."/>
            <person name="Hasegawa H."/>
            <person name="Nakamaki T."/>
            <person name="Wakita T."/>
            <person name="Niki Y."/>
            <person name="Kuroda M."/>
        </authorList>
    </citation>
    <scope>NUCLEOTIDE SEQUENCE [LARGE SCALE GENOMIC DNA]</scope>
    <source>
        <strain evidence="2">SWG34-3</strain>
    </source>
</reference>
<accession>A0A478FRT3</accession>
<gene>
    <name evidence="2" type="ORF">MHSWG343_00440</name>
</gene>
<feature type="compositionally biased region" description="Basic and acidic residues" evidence="1">
    <location>
        <begin position="236"/>
        <end position="246"/>
    </location>
</feature>
<organism evidence="2 3">
    <name type="scientific">Candidatus Mycoplasma haematohominis</name>
    <dbReference type="NCBI Taxonomy" id="1494318"/>
    <lineage>
        <taxon>Bacteria</taxon>
        <taxon>Bacillati</taxon>
        <taxon>Mycoplasmatota</taxon>
        <taxon>Mollicutes</taxon>
        <taxon>Mycoplasmataceae</taxon>
        <taxon>Mycoplasma</taxon>
    </lineage>
</organism>